<keyword evidence="2" id="KW-1185">Reference proteome</keyword>
<sequence length="68" mass="8137">MSIHYGKILFYLNFIYYQRKISKSVYQISHGQSYFKFAICKQIRSAAADLETNAKPDNHRHTFKSLRY</sequence>
<accession>A0A3D8Y3M3</accession>
<dbReference type="Proteomes" id="UP000256373">
    <property type="component" value="Unassembled WGS sequence"/>
</dbReference>
<comment type="caution">
    <text evidence="1">The sequence shown here is derived from an EMBL/GenBank/DDBJ whole genome shotgun (WGS) entry which is preliminary data.</text>
</comment>
<evidence type="ECO:0000313" key="1">
    <source>
        <dbReference type="EMBL" id="REA56513.1"/>
    </source>
</evidence>
<organism evidence="1 2">
    <name type="scientific">Dyadobacter luteus</name>
    <dbReference type="NCBI Taxonomy" id="2259619"/>
    <lineage>
        <taxon>Bacteria</taxon>
        <taxon>Pseudomonadati</taxon>
        <taxon>Bacteroidota</taxon>
        <taxon>Cytophagia</taxon>
        <taxon>Cytophagales</taxon>
        <taxon>Spirosomataceae</taxon>
        <taxon>Dyadobacter</taxon>
    </lineage>
</organism>
<protein>
    <submittedName>
        <fullName evidence="1">Uncharacterized protein</fullName>
    </submittedName>
</protein>
<reference evidence="1 2" key="1">
    <citation type="submission" date="2018-07" db="EMBL/GenBank/DDBJ databases">
        <title>Dyadobacter roseus sp. nov., isolated from rose rhizosphere soil.</title>
        <authorList>
            <person name="Chen L."/>
        </authorList>
    </citation>
    <scope>NUCLEOTIDE SEQUENCE [LARGE SCALE GENOMIC DNA]</scope>
    <source>
        <strain evidence="1 2">RS19</strain>
    </source>
</reference>
<dbReference type="AlphaFoldDB" id="A0A3D8Y3M3"/>
<name>A0A3D8Y3M3_9BACT</name>
<dbReference type="EMBL" id="QNUL01000038">
    <property type="protein sequence ID" value="REA56513.1"/>
    <property type="molecule type" value="Genomic_DNA"/>
</dbReference>
<gene>
    <name evidence="1" type="ORF">DSL64_26715</name>
</gene>
<evidence type="ECO:0000313" key="2">
    <source>
        <dbReference type="Proteomes" id="UP000256373"/>
    </source>
</evidence>
<proteinExistence type="predicted"/>